<organism evidence="2 3">
    <name type="scientific">Ceraceosorus guamensis</name>
    <dbReference type="NCBI Taxonomy" id="1522189"/>
    <lineage>
        <taxon>Eukaryota</taxon>
        <taxon>Fungi</taxon>
        <taxon>Dikarya</taxon>
        <taxon>Basidiomycota</taxon>
        <taxon>Ustilaginomycotina</taxon>
        <taxon>Exobasidiomycetes</taxon>
        <taxon>Ceraceosorales</taxon>
        <taxon>Ceraceosoraceae</taxon>
        <taxon>Ceraceosorus</taxon>
    </lineage>
</organism>
<proteinExistence type="predicted"/>
<dbReference type="AlphaFoldDB" id="A0A316W1U2"/>
<dbReference type="Proteomes" id="UP000245783">
    <property type="component" value="Unassembled WGS sequence"/>
</dbReference>
<feature type="compositionally biased region" description="Acidic residues" evidence="1">
    <location>
        <begin position="295"/>
        <end position="318"/>
    </location>
</feature>
<dbReference type="RefSeq" id="XP_025369681.1">
    <property type="nucleotide sequence ID" value="XM_025510220.1"/>
</dbReference>
<name>A0A316W1U2_9BASI</name>
<sequence length="595" mass="65271">MTLGILFKQLEQDFSGVDATHQIIVATFWEAQQDSHPVKWIKGRLSYRKVTLDSLKAILFGALQRSALPVEYAFEELGEEAGRQLLVSVIPHLLREDYQGKLLESLCSDCNSAPWRAEAFEVLCKAAQCYGWTIQRYRGTERVRTCRSSISPRSAIAYETRFTYGSSARVPDTPHLTLPLRSRMERSASFAAEQHNSVTSLTKSQDLKESRVAAIELCPSSLPLARDTGARSQAFLSISSKGNEYHLCSCGLWHQRIELCSTQAQTALPVVQEASEDATSAQQEDSEGHPIEDYYSSEDESSDEDASSDEDSFDEVDSDPSYGHIMEHGAHDLFFRTATKSVLARRSDGNVQDVDMDCKLSPNFGYVRAQTAKALPVKIESPVKNLGKPSTDLQNPVAYKVTSTGLSFEDVAMIGPSGSPGDYGRLSESSITPGQVLLNLVPAKSVYADIVLKHTLACRCTYSVGLLYRKGVPPTPEHLKIALHLGLELPDDFFDSVIQGSEFDSGNGGNRDAHSESTTPEYSRSNAVTSVELSLKSQGAVALLSVKENGEIIAVQEHAEGVRQDKLEFATVALRASIDACASLTEQQCVKRRLL</sequence>
<reference evidence="2 3" key="1">
    <citation type="journal article" date="2018" name="Mol. Biol. Evol.">
        <title>Broad Genomic Sampling Reveals a Smut Pathogenic Ancestry of the Fungal Clade Ustilaginomycotina.</title>
        <authorList>
            <person name="Kijpornyongpan T."/>
            <person name="Mondo S.J."/>
            <person name="Barry K."/>
            <person name="Sandor L."/>
            <person name="Lee J."/>
            <person name="Lipzen A."/>
            <person name="Pangilinan J."/>
            <person name="LaButti K."/>
            <person name="Hainaut M."/>
            <person name="Henrissat B."/>
            <person name="Grigoriev I.V."/>
            <person name="Spatafora J.W."/>
            <person name="Aime M.C."/>
        </authorList>
    </citation>
    <scope>NUCLEOTIDE SEQUENCE [LARGE SCALE GENOMIC DNA]</scope>
    <source>
        <strain evidence="2 3">MCA 4658</strain>
    </source>
</reference>
<protein>
    <submittedName>
        <fullName evidence="2">Uncharacterized protein</fullName>
    </submittedName>
</protein>
<feature type="compositionally biased region" description="Polar residues" evidence="1">
    <location>
        <begin position="516"/>
        <end position="525"/>
    </location>
</feature>
<feature type="region of interest" description="Disordered" evidence="1">
    <location>
        <begin position="502"/>
        <end position="525"/>
    </location>
</feature>
<accession>A0A316W1U2</accession>
<gene>
    <name evidence="2" type="ORF">IE81DRAFT_125722</name>
</gene>
<dbReference type="GeneID" id="37032090"/>
<evidence type="ECO:0000313" key="2">
    <source>
        <dbReference type="EMBL" id="PWN42521.1"/>
    </source>
</evidence>
<dbReference type="EMBL" id="KZ819379">
    <property type="protein sequence ID" value="PWN42521.1"/>
    <property type="molecule type" value="Genomic_DNA"/>
</dbReference>
<feature type="region of interest" description="Disordered" evidence="1">
    <location>
        <begin position="271"/>
        <end position="322"/>
    </location>
</feature>
<evidence type="ECO:0000313" key="3">
    <source>
        <dbReference type="Proteomes" id="UP000245783"/>
    </source>
</evidence>
<evidence type="ECO:0000256" key="1">
    <source>
        <dbReference type="SAM" id="MobiDB-lite"/>
    </source>
</evidence>
<keyword evidence="3" id="KW-1185">Reference proteome</keyword>
<dbReference type="InParanoid" id="A0A316W1U2"/>